<reference evidence="2 3" key="1">
    <citation type="journal article" date="2019" name="Commun. Biol.">
        <title>The bagworm genome reveals a unique fibroin gene that provides high tensile strength.</title>
        <authorList>
            <person name="Kono N."/>
            <person name="Nakamura H."/>
            <person name="Ohtoshi R."/>
            <person name="Tomita M."/>
            <person name="Numata K."/>
            <person name="Arakawa K."/>
        </authorList>
    </citation>
    <scope>NUCLEOTIDE SEQUENCE [LARGE SCALE GENOMIC DNA]</scope>
</reference>
<dbReference type="AlphaFoldDB" id="A0A4C1YMQ4"/>
<evidence type="ECO:0000256" key="1">
    <source>
        <dbReference type="SAM" id="MobiDB-lite"/>
    </source>
</evidence>
<comment type="caution">
    <text evidence="2">The sequence shown here is derived from an EMBL/GenBank/DDBJ whole genome shotgun (WGS) entry which is preliminary data.</text>
</comment>
<name>A0A4C1YMQ4_EUMVA</name>
<evidence type="ECO:0000313" key="2">
    <source>
        <dbReference type="EMBL" id="GBP77428.1"/>
    </source>
</evidence>
<evidence type="ECO:0000313" key="3">
    <source>
        <dbReference type="Proteomes" id="UP000299102"/>
    </source>
</evidence>
<feature type="region of interest" description="Disordered" evidence="1">
    <location>
        <begin position="62"/>
        <end position="105"/>
    </location>
</feature>
<keyword evidence="3" id="KW-1185">Reference proteome</keyword>
<sequence>MTVHTVTVGRPVLRRCEVFGRAVRSLCPVGLGAPHHAYAHCIRLLPDRATPRSMIVIAGNSKKAAAPDGELPHPRRLGGRFCSSGGTNRSNRKRPSSGARQSQRRSHFVTCGVAAGEIPSCGTAYIL</sequence>
<accession>A0A4C1YMQ4</accession>
<proteinExistence type="predicted"/>
<dbReference type="EMBL" id="BGZK01001330">
    <property type="protein sequence ID" value="GBP77428.1"/>
    <property type="molecule type" value="Genomic_DNA"/>
</dbReference>
<dbReference type="Proteomes" id="UP000299102">
    <property type="component" value="Unassembled WGS sequence"/>
</dbReference>
<gene>
    <name evidence="2" type="ORF">EVAR_24145_1</name>
</gene>
<organism evidence="2 3">
    <name type="scientific">Eumeta variegata</name>
    <name type="common">Bagworm moth</name>
    <name type="synonym">Eumeta japonica</name>
    <dbReference type="NCBI Taxonomy" id="151549"/>
    <lineage>
        <taxon>Eukaryota</taxon>
        <taxon>Metazoa</taxon>
        <taxon>Ecdysozoa</taxon>
        <taxon>Arthropoda</taxon>
        <taxon>Hexapoda</taxon>
        <taxon>Insecta</taxon>
        <taxon>Pterygota</taxon>
        <taxon>Neoptera</taxon>
        <taxon>Endopterygota</taxon>
        <taxon>Lepidoptera</taxon>
        <taxon>Glossata</taxon>
        <taxon>Ditrysia</taxon>
        <taxon>Tineoidea</taxon>
        <taxon>Psychidae</taxon>
        <taxon>Oiketicinae</taxon>
        <taxon>Eumeta</taxon>
    </lineage>
</organism>
<protein>
    <submittedName>
        <fullName evidence="2">Uncharacterized protein</fullName>
    </submittedName>
</protein>